<proteinExistence type="predicted"/>
<protein>
    <submittedName>
        <fullName evidence="4">GNAT family N-acetyltransferase</fullName>
    </submittedName>
</protein>
<dbReference type="Proteomes" id="UP001501570">
    <property type="component" value="Unassembled WGS sequence"/>
</dbReference>
<dbReference type="InterPro" id="IPR013653">
    <property type="entry name" value="GCN5-like_dom"/>
</dbReference>
<dbReference type="EMBL" id="BAABJQ010000048">
    <property type="protein sequence ID" value="GAA5201208.1"/>
    <property type="molecule type" value="Genomic_DNA"/>
</dbReference>
<evidence type="ECO:0000256" key="2">
    <source>
        <dbReference type="ARBA" id="ARBA00023315"/>
    </source>
</evidence>
<evidence type="ECO:0000313" key="5">
    <source>
        <dbReference type="Proteomes" id="UP001501570"/>
    </source>
</evidence>
<dbReference type="CDD" id="cd04301">
    <property type="entry name" value="NAT_SF"/>
    <property type="match status" value="1"/>
</dbReference>
<keyword evidence="1" id="KW-0808">Transferase</keyword>
<dbReference type="InterPro" id="IPR000182">
    <property type="entry name" value="GNAT_dom"/>
</dbReference>
<comment type="caution">
    <text evidence="4">The sequence shown here is derived from an EMBL/GenBank/DDBJ whole genome shotgun (WGS) entry which is preliminary data.</text>
</comment>
<reference evidence="5" key="1">
    <citation type="journal article" date="2019" name="Int. J. Syst. Evol. Microbiol.">
        <title>The Global Catalogue of Microorganisms (GCM) 10K type strain sequencing project: providing services to taxonomists for standard genome sequencing and annotation.</title>
        <authorList>
            <consortium name="The Broad Institute Genomics Platform"/>
            <consortium name="The Broad Institute Genome Sequencing Center for Infectious Disease"/>
            <person name="Wu L."/>
            <person name="Ma J."/>
        </authorList>
    </citation>
    <scope>NUCLEOTIDE SEQUENCE [LARGE SCALE GENOMIC DNA]</scope>
    <source>
        <strain evidence="5">JCM 18304</strain>
    </source>
</reference>
<dbReference type="PANTHER" id="PTHR43420:SF3">
    <property type="entry name" value="N-ACETYLTRANSFERASE DOMAIN-CONTAINING PROTEIN"/>
    <property type="match status" value="1"/>
</dbReference>
<dbReference type="InterPro" id="IPR016181">
    <property type="entry name" value="Acyl_CoA_acyltransferase"/>
</dbReference>
<keyword evidence="5" id="KW-1185">Reference proteome</keyword>
<accession>A0ABP9SR93</accession>
<feature type="domain" description="N-acetyltransferase" evidence="3">
    <location>
        <begin position="157"/>
        <end position="286"/>
    </location>
</feature>
<name>A0ABP9SR93_9ACTN</name>
<keyword evidence="2" id="KW-0012">Acyltransferase</keyword>
<evidence type="ECO:0000313" key="4">
    <source>
        <dbReference type="EMBL" id="GAA5201208.1"/>
    </source>
</evidence>
<dbReference type="Pfam" id="PF08445">
    <property type="entry name" value="FR47"/>
    <property type="match status" value="1"/>
</dbReference>
<evidence type="ECO:0000259" key="3">
    <source>
        <dbReference type="PROSITE" id="PS51186"/>
    </source>
</evidence>
<gene>
    <name evidence="4" type="ORF">GCM10023322_80760</name>
</gene>
<dbReference type="SUPFAM" id="SSF55729">
    <property type="entry name" value="Acyl-CoA N-acyltransferases (Nat)"/>
    <property type="match status" value="1"/>
</dbReference>
<dbReference type="PANTHER" id="PTHR43420">
    <property type="entry name" value="ACETYLTRANSFERASE"/>
    <property type="match status" value="1"/>
</dbReference>
<dbReference type="RefSeq" id="WP_345638928.1">
    <property type="nucleotide sequence ID" value="NZ_BAABJQ010000048.1"/>
</dbReference>
<evidence type="ECO:0000256" key="1">
    <source>
        <dbReference type="ARBA" id="ARBA00022679"/>
    </source>
</evidence>
<dbReference type="Gene3D" id="3.40.630.30">
    <property type="match status" value="1"/>
</dbReference>
<dbReference type="InterPro" id="IPR050680">
    <property type="entry name" value="YpeA/RimI_acetyltransf"/>
</dbReference>
<sequence length="286" mass="30043">MRTDPRTVPAPDNPGPDNPVLNNPVLNNTVLNNTVLDNPVLASLRGAHAHLAEVNGRAARYLADVSPFAALDRTALDATSPDGGIDPRAWDDLAALVGPATTVLLAGDDPAPPEGWEVTIRFPGVQLTGEAVTGEAAVIASGPDAGVASDQDRTAGPRLVMLDTADVPEMLELVSRTQPGPFLPRTIEAGTYLGLRDNGALVAMAGERMRPPGWTEISAVCTDPAYRGQGLASRLIRVLTAGIRARGETPFLHTGASNTGAIRVYEALGFTHRRTVTFAQVRTPGR</sequence>
<organism evidence="4 5">
    <name type="scientific">Rugosimonospora acidiphila</name>
    <dbReference type="NCBI Taxonomy" id="556531"/>
    <lineage>
        <taxon>Bacteria</taxon>
        <taxon>Bacillati</taxon>
        <taxon>Actinomycetota</taxon>
        <taxon>Actinomycetes</taxon>
        <taxon>Micromonosporales</taxon>
        <taxon>Micromonosporaceae</taxon>
        <taxon>Rugosimonospora</taxon>
    </lineage>
</organism>
<dbReference type="PROSITE" id="PS51186">
    <property type="entry name" value="GNAT"/>
    <property type="match status" value="1"/>
</dbReference>